<feature type="non-terminal residue" evidence="1">
    <location>
        <position position="1"/>
    </location>
</feature>
<dbReference type="OMA" id="VANIMNC"/>
<evidence type="ECO:0000313" key="1">
    <source>
        <dbReference type="EMBL" id="EIM79211.1"/>
    </source>
</evidence>
<dbReference type="KEGG" id="shs:STEHIDRAFT_40293"/>
<proteinExistence type="predicted"/>
<dbReference type="EMBL" id="JH687407">
    <property type="protein sequence ID" value="EIM79211.1"/>
    <property type="molecule type" value="Genomic_DNA"/>
</dbReference>
<gene>
    <name evidence="1" type="ORF">STEHIDRAFT_40293</name>
</gene>
<reference evidence="2" key="1">
    <citation type="journal article" date="2012" name="Science">
        <title>The Paleozoic origin of enzymatic lignin decomposition reconstructed from 31 fungal genomes.</title>
        <authorList>
            <person name="Floudas D."/>
            <person name="Binder M."/>
            <person name="Riley R."/>
            <person name="Barry K."/>
            <person name="Blanchette R.A."/>
            <person name="Henrissat B."/>
            <person name="Martinez A.T."/>
            <person name="Otillar R."/>
            <person name="Spatafora J.W."/>
            <person name="Yadav J.S."/>
            <person name="Aerts A."/>
            <person name="Benoit I."/>
            <person name="Boyd A."/>
            <person name="Carlson A."/>
            <person name="Copeland A."/>
            <person name="Coutinho P.M."/>
            <person name="de Vries R.P."/>
            <person name="Ferreira P."/>
            <person name="Findley K."/>
            <person name="Foster B."/>
            <person name="Gaskell J."/>
            <person name="Glotzer D."/>
            <person name="Gorecki P."/>
            <person name="Heitman J."/>
            <person name="Hesse C."/>
            <person name="Hori C."/>
            <person name="Igarashi K."/>
            <person name="Jurgens J.A."/>
            <person name="Kallen N."/>
            <person name="Kersten P."/>
            <person name="Kohler A."/>
            <person name="Kuees U."/>
            <person name="Kumar T.K.A."/>
            <person name="Kuo A."/>
            <person name="LaButti K."/>
            <person name="Larrondo L.F."/>
            <person name="Lindquist E."/>
            <person name="Ling A."/>
            <person name="Lombard V."/>
            <person name="Lucas S."/>
            <person name="Lundell T."/>
            <person name="Martin R."/>
            <person name="McLaughlin D.J."/>
            <person name="Morgenstern I."/>
            <person name="Morin E."/>
            <person name="Murat C."/>
            <person name="Nagy L.G."/>
            <person name="Nolan M."/>
            <person name="Ohm R.A."/>
            <person name="Patyshakuliyeva A."/>
            <person name="Rokas A."/>
            <person name="Ruiz-Duenas F.J."/>
            <person name="Sabat G."/>
            <person name="Salamov A."/>
            <person name="Samejima M."/>
            <person name="Schmutz J."/>
            <person name="Slot J.C."/>
            <person name="St John F."/>
            <person name="Stenlid J."/>
            <person name="Sun H."/>
            <person name="Sun S."/>
            <person name="Syed K."/>
            <person name="Tsang A."/>
            <person name="Wiebenga A."/>
            <person name="Young D."/>
            <person name="Pisabarro A."/>
            <person name="Eastwood D.C."/>
            <person name="Martin F."/>
            <person name="Cullen D."/>
            <person name="Grigoriev I.V."/>
            <person name="Hibbett D.S."/>
        </authorList>
    </citation>
    <scope>NUCLEOTIDE SEQUENCE [LARGE SCALE GENOMIC DNA]</scope>
    <source>
        <strain evidence="2">FP-91666</strain>
    </source>
</reference>
<dbReference type="eggNOG" id="ENOG502RPH6">
    <property type="taxonomic scope" value="Eukaryota"/>
</dbReference>
<dbReference type="OrthoDB" id="3247165at2759"/>
<feature type="non-terminal residue" evidence="1">
    <location>
        <position position="181"/>
    </location>
</feature>
<accession>R7RVP5</accession>
<dbReference type="RefSeq" id="XP_007311646.1">
    <property type="nucleotide sequence ID" value="XM_007311584.1"/>
</dbReference>
<name>R7RVP5_STEHR</name>
<organism evidence="1 2">
    <name type="scientific">Stereum hirsutum (strain FP-91666)</name>
    <name type="common">White-rot fungus</name>
    <dbReference type="NCBI Taxonomy" id="721885"/>
    <lineage>
        <taxon>Eukaryota</taxon>
        <taxon>Fungi</taxon>
        <taxon>Dikarya</taxon>
        <taxon>Basidiomycota</taxon>
        <taxon>Agaricomycotina</taxon>
        <taxon>Agaricomycetes</taxon>
        <taxon>Russulales</taxon>
        <taxon>Stereaceae</taxon>
        <taxon>Stereum</taxon>
    </lineage>
</organism>
<protein>
    <submittedName>
        <fullName evidence="1">Uncharacterized protein</fullName>
    </submittedName>
</protein>
<sequence>LRREFQQLELLNAITTLRFEGILPDSVQGDTRTALIRSFQQWKGVEWCPPNVHRAIRWSKVDPLGLTVIEPSSKWQMVANRHNTTKKQGSSAEDRAVNYVPAHGTSTLSTTHSDPFNNRRFRNQLNSLPQPIGLRWDAASWSCAYDALLSILHLIYSTNSRMWLDEVANSNDHLRLLTDGW</sequence>
<dbReference type="AlphaFoldDB" id="R7RVP5"/>
<dbReference type="Proteomes" id="UP000053927">
    <property type="component" value="Unassembled WGS sequence"/>
</dbReference>
<evidence type="ECO:0000313" key="2">
    <source>
        <dbReference type="Proteomes" id="UP000053927"/>
    </source>
</evidence>
<keyword evidence="2" id="KW-1185">Reference proteome</keyword>
<dbReference type="GeneID" id="18804613"/>